<accession>A0A6J1A7C2</accession>
<dbReference type="InterPro" id="IPR032867">
    <property type="entry name" value="DYW_dom"/>
</dbReference>
<dbReference type="GeneID" id="110415678"/>
<evidence type="ECO:0000313" key="3">
    <source>
        <dbReference type="Proteomes" id="UP000504621"/>
    </source>
</evidence>
<gene>
    <name evidence="4" type="primary">LOC110415678</name>
</gene>
<dbReference type="RefSeq" id="XP_021283047.1">
    <property type="nucleotide sequence ID" value="XM_021427372.1"/>
</dbReference>
<name>A0A6J1A7C2_9ROSI</name>
<dbReference type="Proteomes" id="UP000504621">
    <property type="component" value="Unplaced"/>
</dbReference>
<sequence length="119" mass="13868">MDEIYEMLEKVEELVKDKGYVPQKQYAVNSADEYKEQSLWYHSEKIAFAFGLLAVPAGVPIRIKKNLRTCGDCHMVMKFASEVFKREIIVRDINRFHHFRNGRQGASDSDLHKLLEHAL</sequence>
<reference evidence="4" key="1">
    <citation type="submission" date="2025-08" db="UniProtKB">
        <authorList>
            <consortium name="RefSeq"/>
        </authorList>
    </citation>
    <scope>IDENTIFICATION</scope>
    <source>
        <tissue evidence="4">Leaf</tissue>
    </source>
</reference>
<protein>
    <submittedName>
        <fullName evidence="4">Pentatricopeptide repeat-containing protein DWY1, chloroplastic</fullName>
    </submittedName>
</protein>
<dbReference type="Pfam" id="PF14432">
    <property type="entry name" value="DYW_deaminase"/>
    <property type="match status" value="1"/>
</dbReference>
<evidence type="ECO:0000259" key="2">
    <source>
        <dbReference type="Pfam" id="PF14432"/>
    </source>
</evidence>
<dbReference type="OrthoDB" id="999954at2759"/>
<organism evidence="3 4">
    <name type="scientific">Herrania umbratica</name>
    <dbReference type="NCBI Taxonomy" id="108875"/>
    <lineage>
        <taxon>Eukaryota</taxon>
        <taxon>Viridiplantae</taxon>
        <taxon>Streptophyta</taxon>
        <taxon>Embryophyta</taxon>
        <taxon>Tracheophyta</taxon>
        <taxon>Spermatophyta</taxon>
        <taxon>Magnoliopsida</taxon>
        <taxon>eudicotyledons</taxon>
        <taxon>Gunneridae</taxon>
        <taxon>Pentapetalae</taxon>
        <taxon>rosids</taxon>
        <taxon>malvids</taxon>
        <taxon>Malvales</taxon>
        <taxon>Malvaceae</taxon>
        <taxon>Byttnerioideae</taxon>
        <taxon>Herrania</taxon>
    </lineage>
</organism>
<evidence type="ECO:0000256" key="1">
    <source>
        <dbReference type="ARBA" id="ARBA00006643"/>
    </source>
</evidence>
<keyword evidence="3" id="KW-1185">Reference proteome</keyword>
<feature type="domain" description="DYW" evidence="2">
    <location>
        <begin position="19"/>
        <end position="105"/>
    </location>
</feature>
<comment type="similarity">
    <text evidence="1">Belongs to the PPR family. PCMP-H subfamily.</text>
</comment>
<dbReference type="GO" id="GO:0008270">
    <property type="term" value="F:zinc ion binding"/>
    <property type="evidence" value="ECO:0007669"/>
    <property type="project" value="InterPro"/>
</dbReference>
<evidence type="ECO:0000313" key="4">
    <source>
        <dbReference type="RefSeq" id="XP_021283047.1"/>
    </source>
</evidence>
<dbReference type="AlphaFoldDB" id="A0A6J1A7C2"/>
<proteinExistence type="inferred from homology"/>